<dbReference type="AlphaFoldDB" id="A0A3S1DEC5"/>
<gene>
    <name evidence="1" type="ORF">EJP82_21540</name>
</gene>
<dbReference type="EMBL" id="RZNY01000023">
    <property type="protein sequence ID" value="RUT42929.1"/>
    <property type="molecule type" value="Genomic_DNA"/>
</dbReference>
<evidence type="ECO:0008006" key="3">
    <source>
        <dbReference type="Google" id="ProtNLM"/>
    </source>
</evidence>
<dbReference type="InterPro" id="IPR016039">
    <property type="entry name" value="Thiolase-like"/>
</dbReference>
<dbReference type="GO" id="GO:0016746">
    <property type="term" value="F:acyltransferase activity"/>
    <property type="evidence" value="ECO:0007669"/>
    <property type="project" value="InterPro"/>
</dbReference>
<sequence length="338" mass="37803">MNICITGNVLCSAYGDRFEDYEFSAEPELLRIDRDFKVLPKVRRTDRLSRICLYTVMGLLDKNTSLKDYLQRTGIVMSSKYGPYKVCKEYIETVKAEGYDMGSPTLFSATVANAGVGYICRALGLHGPMTTERGADGIVSAIQCIQSGKAEVAYSLAVDEITEVLTALTGQEHNERFSEISNLLAIESEEHAVNRNAPILGYIYGVQTFAVKKNGDRLFKEQDFTACLKLALEEWKEEFNMMDGDIAAVILSSRQGSDQWQLERDFFQSYLKEPFQTLSPKDFFGESFSSAFQNAMQFALLSREVISDGYLIVIDADFEESKVSLALLKGNPAREADV</sequence>
<dbReference type="OrthoDB" id="5455053at2"/>
<name>A0A3S1DEC5_9BACL</name>
<dbReference type="Proteomes" id="UP000279446">
    <property type="component" value="Unassembled WGS sequence"/>
</dbReference>
<dbReference type="RefSeq" id="WP_127194121.1">
    <property type="nucleotide sequence ID" value="NZ_RZNY01000023.1"/>
</dbReference>
<accession>A0A3S1DEC5</accession>
<evidence type="ECO:0000313" key="2">
    <source>
        <dbReference type="Proteomes" id="UP000279446"/>
    </source>
</evidence>
<comment type="caution">
    <text evidence="1">The sequence shown here is derived from an EMBL/GenBank/DDBJ whole genome shotgun (WGS) entry which is preliminary data.</text>
</comment>
<keyword evidence="2" id="KW-1185">Reference proteome</keyword>
<reference evidence="1 2" key="1">
    <citation type="submission" date="2018-12" db="EMBL/GenBank/DDBJ databases">
        <authorList>
            <person name="Sun L."/>
            <person name="Chen Z."/>
        </authorList>
    </citation>
    <scope>NUCLEOTIDE SEQUENCE [LARGE SCALE GENOMIC DNA]</scope>
    <source>
        <strain evidence="1 2">DSM 15890</strain>
    </source>
</reference>
<evidence type="ECO:0000313" key="1">
    <source>
        <dbReference type="EMBL" id="RUT42929.1"/>
    </source>
</evidence>
<dbReference type="Gene3D" id="3.40.47.10">
    <property type="match status" value="1"/>
</dbReference>
<proteinExistence type="predicted"/>
<organism evidence="1 2">
    <name type="scientific">Paenibacillus anaericanus</name>
    <dbReference type="NCBI Taxonomy" id="170367"/>
    <lineage>
        <taxon>Bacteria</taxon>
        <taxon>Bacillati</taxon>
        <taxon>Bacillota</taxon>
        <taxon>Bacilli</taxon>
        <taxon>Bacillales</taxon>
        <taxon>Paenibacillaceae</taxon>
        <taxon>Paenibacillus</taxon>
    </lineage>
</organism>
<protein>
    <recommendedName>
        <fullName evidence="3">Beta-ketoacyl synthase N-terminal domain-containing protein</fullName>
    </recommendedName>
</protein>
<dbReference type="SUPFAM" id="SSF53901">
    <property type="entry name" value="Thiolase-like"/>
    <property type="match status" value="1"/>
</dbReference>